<comment type="caution">
    <text evidence="2">The sequence shown here is derived from an EMBL/GenBank/DDBJ whole genome shotgun (WGS) entry which is preliminary data.</text>
</comment>
<dbReference type="InterPro" id="IPR036291">
    <property type="entry name" value="NAD(P)-bd_dom_sf"/>
</dbReference>
<dbReference type="EMBL" id="LAZR01050067">
    <property type="protein sequence ID" value="KKK88191.1"/>
    <property type="molecule type" value="Genomic_DNA"/>
</dbReference>
<feature type="region of interest" description="Disordered" evidence="1">
    <location>
        <begin position="1"/>
        <end position="22"/>
    </location>
</feature>
<protein>
    <recommendedName>
        <fullName evidence="3">CoA-binding domain-containing protein</fullName>
    </recommendedName>
</protein>
<dbReference type="Gene3D" id="3.40.50.720">
    <property type="entry name" value="NAD(P)-binding Rossmann-like Domain"/>
    <property type="match status" value="1"/>
</dbReference>
<dbReference type="SUPFAM" id="SSF51735">
    <property type="entry name" value="NAD(P)-binding Rossmann-fold domains"/>
    <property type="match status" value="1"/>
</dbReference>
<evidence type="ECO:0008006" key="3">
    <source>
        <dbReference type="Google" id="ProtNLM"/>
    </source>
</evidence>
<organism evidence="2">
    <name type="scientific">marine sediment metagenome</name>
    <dbReference type="NCBI Taxonomy" id="412755"/>
    <lineage>
        <taxon>unclassified sequences</taxon>
        <taxon>metagenomes</taxon>
        <taxon>ecological metagenomes</taxon>
    </lineage>
</organism>
<gene>
    <name evidence="2" type="ORF">LCGC14_2745680</name>
</gene>
<reference evidence="2" key="1">
    <citation type="journal article" date="2015" name="Nature">
        <title>Complex archaea that bridge the gap between prokaryotes and eukaryotes.</title>
        <authorList>
            <person name="Spang A."/>
            <person name="Saw J.H."/>
            <person name="Jorgensen S.L."/>
            <person name="Zaremba-Niedzwiedzka K."/>
            <person name="Martijn J."/>
            <person name="Lind A.E."/>
            <person name="van Eijk R."/>
            <person name="Schleper C."/>
            <person name="Guy L."/>
            <person name="Ettema T.J."/>
        </authorList>
    </citation>
    <scope>NUCLEOTIDE SEQUENCE</scope>
</reference>
<dbReference type="AlphaFoldDB" id="A0A0F9BUW6"/>
<proteinExistence type="predicted"/>
<feature type="non-terminal residue" evidence="2">
    <location>
        <position position="74"/>
    </location>
</feature>
<name>A0A0F9BUW6_9ZZZZ</name>
<evidence type="ECO:0000313" key="2">
    <source>
        <dbReference type="EMBL" id="KKK88191.1"/>
    </source>
</evidence>
<sequence>MPKQRTETPVEGGPLARSTSSGQALDFIFHPRSVAVAGASPPQPGFGGIGAGFVIALKEMGLPAVYPVNPHHEE</sequence>
<evidence type="ECO:0000256" key="1">
    <source>
        <dbReference type="SAM" id="MobiDB-lite"/>
    </source>
</evidence>
<accession>A0A0F9BUW6</accession>